<proteinExistence type="predicted"/>
<dbReference type="Proteomes" id="UP000008827">
    <property type="component" value="Chromosome 9"/>
</dbReference>
<reference evidence="1" key="3">
    <citation type="submission" date="2018-07" db="EMBL/GenBank/DDBJ databases">
        <title>WGS assembly of Glycine max.</title>
        <authorList>
            <person name="Schmutz J."/>
            <person name="Cannon S."/>
            <person name="Schlueter J."/>
            <person name="Ma J."/>
            <person name="Mitros T."/>
            <person name="Nelson W."/>
            <person name="Hyten D."/>
            <person name="Song Q."/>
            <person name="Thelen J."/>
            <person name="Cheng J."/>
            <person name="Xu D."/>
            <person name="Hellsten U."/>
            <person name="May G."/>
            <person name="Yu Y."/>
            <person name="Sakurai T."/>
            <person name="Umezawa T."/>
            <person name="Bhattacharyya M."/>
            <person name="Sandhu D."/>
            <person name="Valliyodan B."/>
            <person name="Lindquist E."/>
            <person name="Peto M."/>
            <person name="Grant D."/>
            <person name="Shu S."/>
            <person name="Goodstein D."/>
            <person name="Barry K."/>
            <person name="Futrell-Griggs M."/>
            <person name="Abernathy B."/>
            <person name="Du J."/>
            <person name="Tian Z."/>
            <person name="Zhu L."/>
            <person name="Gill N."/>
            <person name="Joshi T."/>
            <person name="Libault M."/>
            <person name="Sethuraman A."/>
            <person name="Zhang X."/>
            <person name="Shinozaki K."/>
            <person name="Nguyen H."/>
            <person name="Wing R."/>
            <person name="Cregan P."/>
            <person name="Specht J."/>
            <person name="Grimwood J."/>
            <person name="Rokhsar D."/>
            <person name="Stacey G."/>
            <person name="Shoemaker R."/>
            <person name="Jackson S."/>
        </authorList>
    </citation>
    <scope>NUCLEOTIDE SEQUENCE</scope>
    <source>
        <tissue evidence="1">Callus</tissue>
    </source>
</reference>
<keyword evidence="3" id="KW-1185">Reference proteome</keyword>
<dbReference type="AlphaFoldDB" id="A0A0R0ID93"/>
<name>A0A0R0ID93_SOYBN</name>
<evidence type="ECO:0000313" key="3">
    <source>
        <dbReference type="Proteomes" id="UP000008827"/>
    </source>
</evidence>
<dbReference type="InParanoid" id="A0A0R0ID93"/>
<dbReference type="Gramene" id="KRH40349">
    <property type="protein sequence ID" value="KRH40349"/>
    <property type="gene ID" value="GLYMA_09G253000"/>
</dbReference>
<protein>
    <submittedName>
        <fullName evidence="1 2">Uncharacterized protein</fullName>
    </submittedName>
</protein>
<reference evidence="2" key="2">
    <citation type="submission" date="2018-02" db="UniProtKB">
        <authorList>
            <consortium name="EnsemblPlants"/>
        </authorList>
    </citation>
    <scope>IDENTIFICATION</scope>
    <source>
        <strain evidence="2">Williams 82</strain>
    </source>
</reference>
<gene>
    <name evidence="1" type="ORF">GLYMA_09G253000</name>
</gene>
<evidence type="ECO:0000313" key="1">
    <source>
        <dbReference type="EMBL" id="KRH40349.1"/>
    </source>
</evidence>
<dbReference type="EMBL" id="CM000842">
    <property type="protein sequence ID" value="KRH40349.1"/>
    <property type="molecule type" value="Genomic_DNA"/>
</dbReference>
<sequence length="132" mass="14844">MEIDKIKMKDLSLPIGVLTQSSSQKDCSLSQSSGSSQYSKKEKFFYKAEVKSLSEINDITTVTNCVTIGTIGRIIVENHGWCYASCMKCNKSVVLEKKIQQNRECKTRNEQRTNRSKKRVMNGNIGVTVAQN</sequence>
<accession>A0A0R0ID93</accession>
<reference evidence="1 2" key="1">
    <citation type="journal article" date="2010" name="Nature">
        <title>Genome sequence of the palaeopolyploid soybean.</title>
        <authorList>
            <person name="Schmutz J."/>
            <person name="Cannon S.B."/>
            <person name="Schlueter J."/>
            <person name="Ma J."/>
            <person name="Mitros T."/>
            <person name="Nelson W."/>
            <person name="Hyten D.L."/>
            <person name="Song Q."/>
            <person name="Thelen J.J."/>
            <person name="Cheng J."/>
            <person name="Xu D."/>
            <person name="Hellsten U."/>
            <person name="May G.D."/>
            <person name="Yu Y."/>
            <person name="Sakurai T."/>
            <person name="Umezawa T."/>
            <person name="Bhattacharyya M.K."/>
            <person name="Sandhu D."/>
            <person name="Valliyodan B."/>
            <person name="Lindquist E."/>
            <person name="Peto M."/>
            <person name="Grant D."/>
            <person name="Shu S."/>
            <person name="Goodstein D."/>
            <person name="Barry K."/>
            <person name="Futrell-Griggs M."/>
            <person name="Abernathy B."/>
            <person name="Du J."/>
            <person name="Tian Z."/>
            <person name="Zhu L."/>
            <person name="Gill N."/>
            <person name="Joshi T."/>
            <person name="Libault M."/>
            <person name="Sethuraman A."/>
            <person name="Zhang X.-C."/>
            <person name="Shinozaki K."/>
            <person name="Nguyen H.T."/>
            <person name="Wing R.A."/>
            <person name="Cregan P."/>
            <person name="Specht J."/>
            <person name="Grimwood J."/>
            <person name="Rokhsar D."/>
            <person name="Stacey G."/>
            <person name="Shoemaker R.C."/>
            <person name="Jackson S.A."/>
        </authorList>
    </citation>
    <scope>NUCLEOTIDE SEQUENCE</scope>
    <source>
        <strain evidence="2">cv. Williams 82</strain>
        <tissue evidence="1">Callus</tissue>
    </source>
</reference>
<evidence type="ECO:0000313" key="2">
    <source>
        <dbReference type="EnsemblPlants" id="KRH40349"/>
    </source>
</evidence>
<dbReference type="EnsemblPlants" id="KRH40349">
    <property type="protein sequence ID" value="KRH40349"/>
    <property type="gene ID" value="GLYMA_09G253000"/>
</dbReference>
<organism evidence="1">
    <name type="scientific">Glycine max</name>
    <name type="common">Soybean</name>
    <name type="synonym">Glycine hispida</name>
    <dbReference type="NCBI Taxonomy" id="3847"/>
    <lineage>
        <taxon>Eukaryota</taxon>
        <taxon>Viridiplantae</taxon>
        <taxon>Streptophyta</taxon>
        <taxon>Embryophyta</taxon>
        <taxon>Tracheophyta</taxon>
        <taxon>Spermatophyta</taxon>
        <taxon>Magnoliopsida</taxon>
        <taxon>eudicotyledons</taxon>
        <taxon>Gunneridae</taxon>
        <taxon>Pentapetalae</taxon>
        <taxon>rosids</taxon>
        <taxon>fabids</taxon>
        <taxon>Fabales</taxon>
        <taxon>Fabaceae</taxon>
        <taxon>Papilionoideae</taxon>
        <taxon>50 kb inversion clade</taxon>
        <taxon>NPAAA clade</taxon>
        <taxon>indigoferoid/millettioid clade</taxon>
        <taxon>Phaseoleae</taxon>
        <taxon>Glycine</taxon>
        <taxon>Glycine subgen. Soja</taxon>
    </lineage>
</organism>